<dbReference type="RefSeq" id="WP_102612728.1">
    <property type="nucleotide sequence ID" value="NZ_CADIKD010000030.1"/>
</dbReference>
<dbReference type="InterPro" id="IPR014958">
    <property type="entry name" value="DGC"/>
</dbReference>
<name>A0A2N7VGJ6_9BURK</name>
<evidence type="ECO:0000313" key="2">
    <source>
        <dbReference type="Proteomes" id="UP000235347"/>
    </source>
</evidence>
<dbReference type="EMBL" id="PNYB01000036">
    <property type="protein sequence ID" value="PMS16277.1"/>
    <property type="molecule type" value="Genomic_DNA"/>
</dbReference>
<gene>
    <name evidence="1" type="ORF">C0Z19_26065</name>
</gene>
<reference evidence="1 2" key="1">
    <citation type="submission" date="2018-01" db="EMBL/GenBank/DDBJ databases">
        <title>Whole genome analyses suggest that Burkholderia sensu lato contains two further novel genera in the rhizoxinica-symbiotica group Mycetohabitans gen. nov., and Trinickia gen. nov.: implications for the evolution of diazotrophy and nodulation in the Burkholderiaceae.</title>
        <authorList>
            <person name="Estrada-de los Santos P."/>
            <person name="Palmer M."/>
            <person name="Chavez-Ramirez B."/>
            <person name="Beukes C."/>
            <person name="Steenkamp E.T."/>
            <person name="Hirsch A.M."/>
            <person name="Manyaka P."/>
            <person name="Maluk M."/>
            <person name="Lafos M."/>
            <person name="Crook M."/>
            <person name="Gross E."/>
            <person name="Simon M.F."/>
            <person name="Bueno dos Reis Junior F."/>
            <person name="Poole P.S."/>
            <person name="Venter S.N."/>
            <person name="James E.K."/>
        </authorList>
    </citation>
    <scope>NUCLEOTIDE SEQUENCE [LARGE SCALE GENOMIC DNA]</scope>
    <source>
        <strain evidence="1 2">GP25-8</strain>
    </source>
</reference>
<sequence length="153" mass="16402">MNNERRTLPLVYSCSGCSSAAQMANYVAVQLDRRGAAEMSCIAGVGGDVPALLKVAHSGRRIIAIDGCPLECVKHSLARHGIDADEHVQLAEHGVKKRFHADFDIEQAEPVVSEVEDLAQALKERGVQNESGGVRADAQPVMAWRQDAQGGLT</sequence>
<accession>A0A2N7VGJ6</accession>
<protein>
    <submittedName>
        <fullName evidence="1">Zinc-binding protein</fullName>
    </submittedName>
</protein>
<dbReference type="AlphaFoldDB" id="A0A2N7VGJ6"/>
<organism evidence="1 2">
    <name type="scientific">Trinickia soli</name>
    <dbReference type="NCBI Taxonomy" id="380675"/>
    <lineage>
        <taxon>Bacteria</taxon>
        <taxon>Pseudomonadati</taxon>
        <taxon>Pseudomonadota</taxon>
        <taxon>Betaproteobacteria</taxon>
        <taxon>Burkholderiales</taxon>
        <taxon>Burkholderiaceae</taxon>
        <taxon>Trinickia</taxon>
    </lineage>
</organism>
<dbReference type="Proteomes" id="UP000235347">
    <property type="component" value="Unassembled WGS sequence"/>
</dbReference>
<comment type="caution">
    <text evidence="1">The sequence shown here is derived from an EMBL/GenBank/DDBJ whole genome shotgun (WGS) entry which is preliminary data.</text>
</comment>
<proteinExistence type="predicted"/>
<keyword evidence="2" id="KW-1185">Reference proteome</keyword>
<evidence type="ECO:0000313" key="1">
    <source>
        <dbReference type="EMBL" id="PMS16277.1"/>
    </source>
</evidence>
<dbReference type="Pfam" id="PF08859">
    <property type="entry name" value="DGC"/>
    <property type="match status" value="1"/>
</dbReference>